<dbReference type="GO" id="GO:0004519">
    <property type="term" value="F:endonuclease activity"/>
    <property type="evidence" value="ECO:0007669"/>
    <property type="project" value="InterPro"/>
</dbReference>
<dbReference type="AlphaFoldDB" id="A0A917PZS7"/>
<sequence length="158" mass="17456">MLDAMGHQVLEYRSEHQEVVQGLDGEYEIDVTVRFSAFGMDFLVLVECKHHKNRIKRDVLQVLQSRVASVGAQKGIVFSTAGFQSGAIEYAKAHGLGTVQVVDGRSIYLTRSFQAEPVEPQPFVDDPVLAGWLTDGKHFSLVSADYGDGLAEFIFGQH</sequence>
<dbReference type="Proteomes" id="UP000635983">
    <property type="component" value="Unassembled WGS sequence"/>
</dbReference>
<gene>
    <name evidence="2" type="ORF">GCM10009304_30320</name>
</gene>
<dbReference type="GO" id="GO:0003677">
    <property type="term" value="F:DNA binding"/>
    <property type="evidence" value="ECO:0007669"/>
    <property type="project" value="InterPro"/>
</dbReference>
<dbReference type="Gene3D" id="3.40.1350.10">
    <property type="match status" value="1"/>
</dbReference>
<protein>
    <recommendedName>
        <fullName evidence="1">Restriction endonuclease type IV Mrr domain-containing protein</fullName>
    </recommendedName>
</protein>
<comment type="caution">
    <text evidence="2">The sequence shown here is derived from an EMBL/GenBank/DDBJ whole genome shotgun (WGS) entry which is preliminary data.</text>
</comment>
<organism evidence="2 3">
    <name type="scientific">Pseudomonas matsuisoli</name>
    <dbReference type="NCBI Taxonomy" id="1515666"/>
    <lineage>
        <taxon>Bacteria</taxon>
        <taxon>Pseudomonadati</taxon>
        <taxon>Pseudomonadota</taxon>
        <taxon>Gammaproteobacteria</taxon>
        <taxon>Pseudomonadales</taxon>
        <taxon>Pseudomonadaceae</taxon>
        <taxon>Pseudomonas</taxon>
    </lineage>
</organism>
<dbReference type="InterPro" id="IPR011856">
    <property type="entry name" value="tRNA_endonuc-like_dom_sf"/>
</dbReference>
<keyword evidence="3" id="KW-1185">Reference proteome</keyword>
<dbReference type="Pfam" id="PF04471">
    <property type="entry name" value="Mrr_cat"/>
    <property type="match status" value="1"/>
</dbReference>
<evidence type="ECO:0000259" key="1">
    <source>
        <dbReference type="Pfam" id="PF04471"/>
    </source>
</evidence>
<dbReference type="EMBL" id="BMPO01000007">
    <property type="protein sequence ID" value="GGK02434.1"/>
    <property type="molecule type" value="Genomic_DNA"/>
</dbReference>
<evidence type="ECO:0000313" key="3">
    <source>
        <dbReference type="Proteomes" id="UP000635983"/>
    </source>
</evidence>
<name>A0A917PZS7_9PSED</name>
<evidence type="ECO:0000313" key="2">
    <source>
        <dbReference type="EMBL" id="GGK02434.1"/>
    </source>
</evidence>
<dbReference type="InterPro" id="IPR007560">
    <property type="entry name" value="Restrct_endonuc_IV_Mrr"/>
</dbReference>
<dbReference type="InterPro" id="IPR011335">
    <property type="entry name" value="Restrct_endonuc-II-like"/>
</dbReference>
<feature type="domain" description="Restriction endonuclease type IV Mrr" evidence="1">
    <location>
        <begin position="24"/>
        <end position="105"/>
    </location>
</feature>
<dbReference type="SUPFAM" id="SSF52980">
    <property type="entry name" value="Restriction endonuclease-like"/>
    <property type="match status" value="1"/>
</dbReference>
<reference evidence="2" key="2">
    <citation type="submission" date="2020-09" db="EMBL/GenBank/DDBJ databases">
        <authorList>
            <person name="Sun Q."/>
            <person name="Ohkuma M."/>
        </authorList>
    </citation>
    <scope>NUCLEOTIDE SEQUENCE</scope>
    <source>
        <strain evidence="2">JCM 30078</strain>
    </source>
</reference>
<proteinExistence type="predicted"/>
<accession>A0A917PZS7</accession>
<reference evidence="2" key="1">
    <citation type="journal article" date="2014" name="Int. J. Syst. Evol. Microbiol.">
        <title>Complete genome sequence of Corynebacterium casei LMG S-19264T (=DSM 44701T), isolated from a smear-ripened cheese.</title>
        <authorList>
            <consortium name="US DOE Joint Genome Institute (JGI-PGF)"/>
            <person name="Walter F."/>
            <person name="Albersmeier A."/>
            <person name="Kalinowski J."/>
            <person name="Ruckert C."/>
        </authorList>
    </citation>
    <scope>NUCLEOTIDE SEQUENCE</scope>
    <source>
        <strain evidence="2">JCM 30078</strain>
    </source>
</reference>
<dbReference type="GO" id="GO:0009307">
    <property type="term" value="P:DNA restriction-modification system"/>
    <property type="evidence" value="ECO:0007669"/>
    <property type="project" value="InterPro"/>
</dbReference>